<evidence type="ECO:0000313" key="1">
    <source>
        <dbReference type="EMBL" id="SCL96094.1"/>
    </source>
</evidence>
<organism evidence="1 2">
    <name type="scientific">Bacillus cytotoxicus</name>
    <dbReference type="NCBI Taxonomy" id="580165"/>
    <lineage>
        <taxon>Bacteria</taxon>
        <taxon>Bacillati</taxon>
        <taxon>Bacillota</taxon>
        <taxon>Bacilli</taxon>
        <taxon>Bacillales</taxon>
        <taxon>Bacillaceae</taxon>
        <taxon>Bacillus</taxon>
        <taxon>Bacillus cereus group</taxon>
    </lineage>
</organism>
<dbReference type="AlphaFoldDB" id="A0AAX2CIP5"/>
<evidence type="ECO:0008006" key="3">
    <source>
        <dbReference type="Google" id="ProtNLM"/>
    </source>
</evidence>
<comment type="caution">
    <text evidence="1">The sequence shown here is derived from an EMBL/GenBank/DDBJ whole genome shotgun (WGS) entry which is preliminary data.</text>
</comment>
<name>A0AAX2CIP5_9BACI</name>
<dbReference type="Proteomes" id="UP000242164">
    <property type="component" value="Unassembled WGS sequence"/>
</dbReference>
<sequence length="165" mass="18940">MADYFYKDGKKYYKNQKISHSFQSTNNCFIDTHTIAGFRENLTGNIPLTITILPGAAQTIFEDFSENPNSTFLQLLVPEKELPMTVTIRSRNTNSPITVTIPTGATRFFQVENFESLTVSTSSSQPGFLSLFIKKTFCICCNDQNNHCNEYCHRHDHDYDYDYDC</sequence>
<reference evidence="1 2" key="1">
    <citation type="submission" date="2016-08" db="EMBL/GenBank/DDBJ databases">
        <authorList>
            <person name="Loux V."/>
            <person name="Rue O."/>
        </authorList>
    </citation>
    <scope>NUCLEOTIDE SEQUENCE [LARGE SCALE GENOMIC DNA]</scope>
    <source>
        <strain evidence="1 2">AFSSA_08CEB44bac</strain>
    </source>
</reference>
<gene>
    <name evidence="1" type="ORF">BCB44BAC_02703</name>
</gene>
<dbReference type="EMBL" id="FMIK01000034">
    <property type="protein sequence ID" value="SCL96094.1"/>
    <property type="molecule type" value="Genomic_DNA"/>
</dbReference>
<dbReference type="RefSeq" id="WP_048723339.1">
    <property type="nucleotide sequence ID" value="NZ_CP024101.1"/>
</dbReference>
<evidence type="ECO:0000313" key="2">
    <source>
        <dbReference type="Proteomes" id="UP000242164"/>
    </source>
</evidence>
<accession>A0AAX2CIP5</accession>
<protein>
    <recommendedName>
        <fullName evidence="3">Exosporium protein D</fullName>
    </recommendedName>
</protein>
<proteinExistence type="predicted"/>